<dbReference type="InterPro" id="IPR036390">
    <property type="entry name" value="WH_DNA-bd_sf"/>
</dbReference>
<dbReference type="Pfam" id="PF00538">
    <property type="entry name" value="Linker_histone"/>
    <property type="match status" value="1"/>
</dbReference>
<dbReference type="GO" id="GO:0006334">
    <property type="term" value="P:nucleosome assembly"/>
    <property type="evidence" value="ECO:0007669"/>
    <property type="project" value="InterPro"/>
</dbReference>
<protein>
    <submittedName>
        <fullName evidence="9">Uncharacterized protein</fullName>
    </submittedName>
</protein>
<dbReference type="AlphaFoldDB" id="A0A1B0D252"/>
<dbReference type="OrthoDB" id="7790887at2759"/>
<dbReference type="InterPro" id="IPR005819">
    <property type="entry name" value="H1/H5"/>
</dbReference>
<dbReference type="VEuPathDB" id="VectorBase:PPAPM1_010088"/>
<feature type="region of interest" description="Disordered" evidence="8">
    <location>
        <begin position="98"/>
        <end position="216"/>
    </location>
</feature>
<dbReference type="EMBL" id="AJVK01002721">
    <property type="status" value="NOT_ANNOTATED_CDS"/>
    <property type="molecule type" value="Genomic_DNA"/>
</dbReference>
<dbReference type="PRINTS" id="PR00624">
    <property type="entry name" value="HISTONEH5"/>
</dbReference>
<dbReference type="Gene3D" id="1.10.10.10">
    <property type="entry name" value="Winged helix-like DNA-binding domain superfamily/Winged helix DNA-binding domain"/>
    <property type="match status" value="1"/>
</dbReference>
<feature type="compositionally biased region" description="Low complexity" evidence="8">
    <location>
        <begin position="181"/>
        <end position="192"/>
    </location>
</feature>
<reference evidence="9" key="1">
    <citation type="submission" date="2022-08" db="UniProtKB">
        <authorList>
            <consortium name="EnsemblMetazoa"/>
        </authorList>
    </citation>
    <scope>IDENTIFICATION</scope>
    <source>
        <strain evidence="9">Israel</strain>
    </source>
</reference>
<dbReference type="VEuPathDB" id="VectorBase:PPAI001425"/>
<dbReference type="PANTHER" id="PTHR11467">
    <property type="entry name" value="HISTONE H1"/>
    <property type="match status" value="1"/>
</dbReference>
<dbReference type="GO" id="GO:0030261">
    <property type="term" value="P:chromosome condensation"/>
    <property type="evidence" value="ECO:0007669"/>
    <property type="project" value="TreeGrafter"/>
</dbReference>
<accession>A0A1B0D252</accession>
<dbReference type="InterPro" id="IPR005818">
    <property type="entry name" value="Histone_H1/H5_H15"/>
</dbReference>
<dbReference type="SUPFAM" id="SSF46785">
    <property type="entry name" value="Winged helix' DNA-binding domain"/>
    <property type="match status" value="1"/>
</dbReference>
<comment type="subcellular location">
    <subcellularLocation>
        <location evidence="3">Chromosome</location>
    </subcellularLocation>
    <subcellularLocation>
        <location evidence="2 7">Nucleus</location>
    </subcellularLocation>
</comment>
<evidence type="ECO:0000256" key="5">
    <source>
        <dbReference type="ARBA" id="ARBA00023125"/>
    </source>
</evidence>
<dbReference type="EnsemblMetazoa" id="PPAI001425-RA">
    <property type="protein sequence ID" value="PPAI001425-PA"/>
    <property type="gene ID" value="PPAI001425"/>
</dbReference>
<keyword evidence="4 7" id="KW-0158">Chromosome</keyword>
<comment type="similarity">
    <text evidence="7">Belongs to the histone H1/H5 family.</text>
</comment>
<feature type="compositionally biased region" description="Basic residues" evidence="8">
    <location>
        <begin position="193"/>
        <end position="216"/>
    </location>
</feature>
<keyword evidence="5 7" id="KW-0238">DNA-binding</keyword>
<dbReference type="KEGG" id="ppap:129808151"/>
<dbReference type="GO" id="GO:0005634">
    <property type="term" value="C:nucleus"/>
    <property type="evidence" value="ECO:0007669"/>
    <property type="project" value="UniProtKB-SubCell"/>
</dbReference>
<evidence type="ECO:0000256" key="2">
    <source>
        <dbReference type="ARBA" id="ARBA00004123"/>
    </source>
</evidence>
<dbReference type="Proteomes" id="UP000092462">
    <property type="component" value="Unassembled WGS sequence"/>
</dbReference>
<dbReference type="GO" id="GO:0000786">
    <property type="term" value="C:nucleosome"/>
    <property type="evidence" value="ECO:0007669"/>
    <property type="project" value="InterPro"/>
</dbReference>
<evidence type="ECO:0000256" key="3">
    <source>
        <dbReference type="ARBA" id="ARBA00004286"/>
    </source>
</evidence>
<proteinExistence type="inferred from homology"/>
<dbReference type="GO" id="GO:0030527">
    <property type="term" value="F:structural constituent of chromatin"/>
    <property type="evidence" value="ECO:0007669"/>
    <property type="project" value="InterPro"/>
</dbReference>
<dbReference type="GO" id="GO:0031492">
    <property type="term" value="F:nucleosomal DNA binding"/>
    <property type="evidence" value="ECO:0007669"/>
    <property type="project" value="TreeGrafter"/>
</dbReference>
<feature type="compositionally biased region" description="Basic residues" evidence="8">
    <location>
        <begin position="119"/>
        <end position="143"/>
    </location>
</feature>
<evidence type="ECO:0000256" key="4">
    <source>
        <dbReference type="ARBA" id="ARBA00022454"/>
    </source>
</evidence>
<dbReference type="FunFam" id="1.10.10.10:FF:000140">
    <property type="entry name" value="Histone H1.0"/>
    <property type="match status" value="1"/>
</dbReference>
<evidence type="ECO:0000313" key="10">
    <source>
        <dbReference type="Proteomes" id="UP000092462"/>
    </source>
</evidence>
<dbReference type="PROSITE" id="PS51504">
    <property type="entry name" value="H15"/>
    <property type="match status" value="1"/>
</dbReference>
<dbReference type="GO" id="GO:0045910">
    <property type="term" value="P:negative regulation of DNA recombination"/>
    <property type="evidence" value="ECO:0007669"/>
    <property type="project" value="TreeGrafter"/>
</dbReference>
<feature type="compositionally biased region" description="Basic residues" evidence="8">
    <location>
        <begin position="163"/>
        <end position="180"/>
    </location>
</feature>
<organism evidence="9 10">
    <name type="scientific">Phlebotomus papatasi</name>
    <name type="common">Sandfly</name>
    <dbReference type="NCBI Taxonomy" id="29031"/>
    <lineage>
        <taxon>Eukaryota</taxon>
        <taxon>Metazoa</taxon>
        <taxon>Ecdysozoa</taxon>
        <taxon>Arthropoda</taxon>
        <taxon>Hexapoda</taxon>
        <taxon>Insecta</taxon>
        <taxon>Pterygota</taxon>
        <taxon>Neoptera</taxon>
        <taxon>Endopterygota</taxon>
        <taxon>Diptera</taxon>
        <taxon>Nematocera</taxon>
        <taxon>Psychodoidea</taxon>
        <taxon>Psychodidae</taxon>
        <taxon>Phlebotomus</taxon>
        <taxon>Phlebotomus</taxon>
    </lineage>
</organism>
<feature type="compositionally biased region" description="Basic residues" evidence="8">
    <location>
        <begin position="18"/>
        <end position="37"/>
    </location>
</feature>
<dbReference type="CDD" id="cd00073">
    <property type="entry name" value="H15"/>
    <property type="match status" value="1"/>
</dbReference>
<keyword evidence="6 7" id="KW-0539">Nucleus</keyword>
<feature type="compositionally biased region" description="Low complexity" evidence="8">
    <location>
        <begin position="144"/>
        <end position="155"/>
    </location>
</feature>
<evidence type="ECO:0000313" key="9">
    <source>
        <dbReference type="EnsemblMetazoa" id="PPAI001425-PA"/>
    </source>
</evidence>
<evidence type="ECO:0000256" key="1">
    <source>
        <dbReference type="ARBA" id="ARBA00002809"/>
    </source>
</evidence>
<dbReference type="SMART" id="SM00526">
    <property type="entry name" value="H15"/>
    <property type="match status" value="1"/>
</dbReference>
<dbReference type="GeneID" id="129808151"/>
<feature type="region of interest" description="Disordered" evidence="8">
    <location>
        <begin position="1"/>
        <end position="43"/>
    </location>
</feature>
<dbReference type="PANTHER" id="PTHR11467:SF20">
    <property type="entry name" value="H15 DOMAIN-CONTAINING PROTEIN-RELATED"/>
    <property type="match status" value="1"/>
</dbReference>
<name>A0A1B0D252_PHLPP</name>
<evidence type="ECO:0000256" key="7">
    <source>
        <dbReference type="RuleBase" id="RU003894"/>
    </source>
</evidence>
<comment type="function">
    <text evidence="1">Histones H1 are necessary for the condensation of nucleosome chains into higher-order structures.</text>
</comment>
<sequence length="216" mass="22387">MAEETSVEVAPAVSPSGKKAKASKSAGPKKPRVKPTHPKTSEMVNNAIKDLKERGGSSLQAIKKFVAAHYKVDAEKLAPFIRRYLKSAVTSGALVQTKGKGASGSFKLAGSAKGEKSATKKPRVKKASGEKKVKKAASPKKKATTAAKKAVAAKKPSGEKKKAAAPKKAAVKKSAPKQKSTKASSKSAGTKPKVPKPKKTGSPKKAAPKKTAAKKK</sequence>
<dbReference type="RefSeq" id="XP_055713888.1">
    <property type="nucleotide sequence ID" value="XM_055857913.1"/>
</dbReference>
<evidence type="ECO:0000256" key="8">
    <source>
        <dbReference type="SAM" id="MobiDB-lite"/>
    </source>
</evidence>
<keyword evidence="10" id="KW-1185">Reference proteome</keyword>
<evidence type="ECO:0000256" key="6">
    <source>
        <dbReference type="ARBA" id="ARBA00023242"/>
    </source>
</evidence>
<dbReference type="InterPro" id="IPR036388">
    <property type="entry name" value="WH-like_DNA-bd_sf"/>
</dbReference>
<dbReference type="GO" id="GO:0003690">
    <property type="term" value="F:double-stranded DNA binding"/>
    <property type="evidence" value="ECO:0007669"/>
    <property type="project" value="TreeGrafter"/>
</dbReference>